<sequence>MKRENCEHYPCHFEGQDCTLCFCPFYPCYNRKLGRMLNGNGGKGVWDCSGCYLVHEEEVVREILERSMRGESLESIWKNVMEPLACRL</sequence>
<evidence type="ECO:0000313" key="2">
    <source>
        <dbReference type="EMBL" id="HIH69183.1"/>
    </source>
</evidence>
<dbReference type="Pfam" id="PF04071">
    <property type="entry name" value="zf-like"/>
    <property type="match status" value="1"/>
</dbReference>
<comment type="caution">
    <text evidence="2">The sequence shown here is derived from an EMBL/GenBank/DDBJ whole genome shotgun (WGS) entry which is preliminary data.</text>
</comment>
<evidence type="ECO:0000313" key="3">
    <source>
        <dbReference type="Proteomes" id="UP000600363"/>
    </source>
</evidence>
<evidence type="ECO:0000259" key="1">
    <source>
        <dbReference type="Pfam" id="PF04071"/>
    </source>
</evidence>
<gene>
    <name evidence="2" type="ORF">HA299_00960</name>
</gene>
<dbReference type="InterPro" id="IPR007212">
    <property type="entry name" value="Zf-like"/>
</dbReference>
<feature type="domain" description="Cysteine-rich small" evidence="1">
    <location>
        <begin position="2"/>
        <end position="68"/>
    </location>
</feature>
<dbReference type="EMBL" id="DUIH01000003">
    <property type="protein sequence ID" value="HIH69183.1"/>
    <property type="molecule type" value="Genomic_DNA"/>
</dbReference>
<proteinExistence type="predicted"/>
<dbReference type="AlphaFoldDB" id="A0A832VWU1"/>
<protein>
    <recommendedName>
        <fullName evidence="1">Cysteine-rich small domain-containing protein</fullName>
    </recommendedName>
</protein>
<dbReference type="Proteomes" id="UP000600363">
    <property type="component" value="Unassembled WGS sequence"/>
</dbReference>
<dbReference type="RefSeq" id="WP_084174193.1">
    <property type="nucleotide sequence ID" value="NZ_DUIH01000003.1"/>
</dbReference>
<reference evidence="2" key="1">
    <citation type="journal article" date="2020" name="bioRxiv">
        <title>A rank-normalized archaeal taxonomy based on genome phylogeny resolves widespread incomplete and uneven classifications.</title>
        <authorList>
            <person name="Rinke C."/>
            <person name="Chuvochina M."/>
            <person name="Mussig A.J."/>
            <person name="Chaumeil P.-A."/>
            <person name="Waite D.W."/>
            <person name="Whitman W.B."/>
            <person name="Parks D.H."/>
            <person name="Hugenholtz P."/>
        </authorList>
    </citation>
    <scope>NUCLEOTIDE SEQUENCE</scope>
    <source>
        <strain evidence="2">UBA12518</strain>
    </source>
</reference>
<accession>A0A832VWU1</accession>
<organism evidence="2 3">
    <name type="scientific">Methermicoccus shengliensis</name>
    <dbReference type="NCBI Taxonomy" id="660064"/>
    <lineage>
        <taxon>Archaea</taxon>
        <taxon>Methanobacteriati</taxon>
        <taxon>Methanobacteriota</taxon>
        <taxon>Stenosarchaea group</taxon>
        <taxon>Methanomicrobia</taxon>
        <taxon>Methanosarcinales</taxon>
        <taxon>Methermicoccaceae</taxon>
        <taxon>Methermicoccus</taxon>
    </lineage>
</organism>
<name>A0A832VWU1_9EURY</name>